<dbReference type="Proteomes" id="UP000241890">
    <property type="component" value="Unassembled WGS sequence"/>
</dbReference>
<keyword evidence="11" id="KW-0408">Iron</keyword>
<evidence type="ECO:0000256" key="10">
    <source>
        <dbReference type="PIRSR" id="PIRSR607992-1"/>
    </source>
</evidence>
<keyword evidence="4" id="KW-0812">Transmembrane</keyword>
<keyword evidence="3" id="KW-0813">Transport</keyword>
<evidence type="ECO:0000256" key="6">
    <source>
        <dbReference type="ARBA" id="ARBA00022946"/>
    </source>
</evidence>
<dbReference type="InParanoid" id="A0A2R5GCY6"/>
<protein>
    <recommendedName>
        <fullName evidence="12">Succinate dehydrogenase [ubiquinone] cytochrome b small subunit</fullName>
    </recommendedName>
</protein>
<comment type="subcellular location">
    <subcellularLocation>
        <location evidence="1 12">Mitochondrion inner membrane</location>
        <topology evidence="1 12">Multi-pass membrane protein</topology>
    </subcellularLocation>
</comment>
<proteinExistence type="inferred from homology"/>
<evidence type="ECO:0000256" key="3">
    <source>
        <dbReference type="ARBA" id="ARBA00022448"/>
    </source>
</evidence>
<comment type="caution">
    <text evidence="13">The sequence shown here is derived from an EMBL/GenBank/DDBJ whole genome shotgun (WGS) entry which is preliminary data.</text>
</comment>
<feature type="binding site" evidence="10">
    <location>
        <position position="104"/>
    </location>
    <ligand>
        <name>a ubiquinone</name>
        <dbReference type="ChEBI" id="CHEBI:16389"/>
        <note>ligand shared with IP/SDHB</note>
    </ligand>
</feature>
<dbReference type="GO" id="GO:0048039">
    <property type="term" value="F:ubiquinone binding"/>
    <property type="evidence" value="ECO:0007669"/>
    <property type="project" value="TreeGrafter"/>
</dbReference>
<sequence length="160" mass="16986">MLRTMMPMGRQLASAGLVGARPALRLTATRSMATKSDAPFSLVAADQSIAVQKLFHQTSLASLALTPIAVLAHPSFLSMPIDIVLSVVFPLHAHIGINWILTDYVPAATPNSAIRYGVLAVTGLTILGLLKVSIVDEGLVGTLKATWSSPEELKKSRDSK</sequence>
<evidence type="ECO:0000256" key="1">
    <source>
        <dbReference type="ARBA" id="ARBA00004448"/>
    </source>
</evidence>
<dbReference type="GO" id="GO:0046872">
    <property type="term" value="F:metal ion binding"/>
    <property type="evidence" value="ECO:0007669"/>
    <property type="project" value="UniProtKB-KW"/>
</dbReference>
<dbReference type="GO" id="GO:0005743">
    <property type="term" value="C:mitochondrial inner membrane"/>
    <property type="evidence" value="ECO:0007669"/>
    <property type="project" value="UniProtKB-SubCell"/>
</dbReference>
<dbReference type="Gene3D" id="1.20.1300.10">
    <property type="entry name" value="Fumarate reductase/succinate dehydrogenase, transmembrane subunit"/>
    <property type="match status" value="1"/>
</dbReference>
<evidence type="ECO:0000256" key="2">
    <source>
        <dbReference type="ARBA" id="ARBA00007294"/>
    </source>
</evidence>
<dbReference type="EMBL" id="BEYU01000049">
    <property type="protein sequence ID" value="GBG28842.1"/>
    <property type="molecule type" value="Genomic_DNA"/>
</dbReference>
<reference evidence="13 14" key="1">
    <citation type="submission" date="2017-12" db="EMBL/GenBank/DDBJ databases">
        <title>Sequencing, de novo assembly and annotation of complete genome of a new Thraustochytrid species, strain FCC1311.</title>
        <authorList>
            <person name="Sedici K."/>
            <person name="Godart F."/>
            <person name="Aiese Cigliano R."/>
            <person name="Sanseverino W."/>
            <person name="Barakat M."/>
            <person name="Ortet P."/>
            <person name="Marechal E."/>
            <person name="Cagnac O."/>
            <person name="Amato A."/>
        </authorList>
    </citation>
    <scope>NUCLEOTIDE SEQUENCE [LARGE SCALE GENOMIC DNA]</scope>
</reference>
<keyword evidence="14" id="KW-1185">Reference proteome</keyword>
<evidence type="ECO:0000256" key="4">
    <source>
        <dbReference type="ARBA" id="ARBA00022692"/>
    </source>
</evidence>
<keyword evidence="5 12" id="KW-0999">Mitochondrion inner membrane</keyword>
<keyword evidence="7" id="KW-1133">Transmembrane helix</keyword>
<dbReference type="Pfam" id="PF05328">
    <property type="entry name" value="CybS"/>
    <property type="match status" value="1"/>
</dbReference>
<dbReference type="GO" id="GO:0006121">
    <property type="term" value="P:mitochondrial electron transport, succinate to ubiquinone"/>
    <property type="evidence" value="ECO:0007669"/>
    <property type="project" value="TreeGrafter"/>
</dbReference>
<dbReference type="InterPro" id="IPR034804">
    <property type="entry name" value="SQR/QFR_C/D"/>
</dbReference>
<accession>A0A2R5GCY6</accession>
<dbReference type="GO" id="GO:0020037">
    <property type="term" value="F:heme binding"/>
    <property type="evidence" value="ECO:0007669"/>
    <property type="project" value="TreeGrafter"/>
</dbReference>
<evidence type="ECO:0000256" key="11">
    <source>
        <dbReference type="PIRSR" id="PIRSR607992-2"/>
    </source>
</evidence>
<dbReference type="OrthoDB" id="18577at2759"/>
<evidence type="ECO:0000256" key="8">
    <source>
        <dbReference type="ARBA" id="ARBA00023128"/>
    </source>
</evidence>
<organism evidence="13 14">
    <name type="scientific">Hondaea fermentalgiana</name>
    <dbReference type="NCBI Taxonomy" id="2315210"/>
    <lineage>
        <taxon>Eukaryota</taxon>
        <taxon>Sar</taxon>
        <taxon>Stramenopiles</taxon>
        <taxon>Bigyra</taxon>
        <taxon>Labyrinthulomycetes</taxon>
        <taxon>Thraustochytrida</taxon>
        <taxon>Thraustochytriidae</taxon>
        <taxon>Hondaea</taxon>
    </lineage>
</organism>
<feature type="binding site" description="axial binding residue" evidence="11">
    <location>
        <position position="92"/>
    </location>
    <ligand>
        <name>heme b</name>
        <dbReference type="ChEBI" id="CHEBI:60344"/>
        <note>ligand shared with SDHC</note>
    </ligand>
    <ligandPart>
        <name>Fe</name>
        <dbReference type="ChEBI" id="CHEBI:18248"/>
    </ligandPart>
</feature>
<keyword evidence="11" id="KW-0479">Metal-binding</keyword>
<name>A0A2R5GCY6_9STRA</name>
<dbReference type="InterPro" id="IPR007992">
    <property type="entry name" value="CybS"/>
</dbReference>
<dbReference type="PANTHER" id="PTHR13337">
    <property type="entry name" value="SUCCINATE DEHYDROGENASE"/>
    <property type="match status" value="1"/>
</dbReference>
<dbReference type="GO" id="GO:0006099">
    <property type="term" value="P:tricarboxylic acid cycle"/>
    <property type="evidence" value="ECO:0007669"/>
    <property type="project" value="TreeGrafter"/>
</dbReference>
<evidence type="ECO:0000256" key="5">
    <source>
        <dbReference type="ARBA" id="ARBA00022792"/>
    </source>
</evidence>
<evidence type="ECO:0000256" key="9">
    <source>
        <dbReference type="ARBA" id="ARBA00023136"/>
    </source>
</evidence>
<evidence type="ECO:0000313" key="14">
    <source>
        <dbReference type="Proteomes" id="UP000241890"/>
    </source>
</evidence>
<keyword evidence="13" id="KW-0830">Ubiquinone</keyword>
<evidence type="ECO:0000256" key="7">
    <source>
        <dbReference type="ARBA" id="ARBA00022989"/>
    </source>
</evidence>
<keyword evidence="8 12" id="KW-0496">Mitochondrion</keyword>
<comment type="similarity">
    <text evidence="2 12">Belongs to the CybS family.</text>
</comment>
<keyword evidence="6 12" id="KW-0809">Transit peptide</keyword>
<evidence type="ECO:0000313" key="13">
    <source>
        <dbReference type="EMBL" id="GBG28842.1"/>
    </source>
</evidence>
<gene>
    <name evidence="13" type="ORF">FCC1311_050632</name>
</gene>
<evidence type="ECO:0000256" key="12">
    <source>
        <dbReference type="RuleBase" id="RU364031"/>
    </source>
</evidence>
<keyword evidence="9 12" id="KW-0472">Membrane</keyword>
<dbReference type="AlphaFoldDB" id="A0A2R5GCY6"/>
<dbReference type="PANTHER" id="PTHR13337:SF2">
    <property type="entry name" value="SUCCINATE DEHYDROGENASE [UBIQUINONE] CYTOCHROME B SMALL SUBUNIT, MITOCHONDRIAL"/>
    <property type="match status" value="1"/>
</dbReference>